<reference evidence="2" key="2">
    <citation type="submission" date="2020-11" db="EMBL/GenBank/DDBJ databases">
        <authorList>
            <person name="McCartney M.A."/>
            <person name="Auch B."/>
            <person name="Kono T."/>
            <person name="Mallez S."/>
            <person name="Becker A."/>
            <person name="Gohl D.M."/>
            <person name="Silverstein K.A.T."/>
            <person name="Koren S."/>
            <person name="Bechman K.B."/>
            <person name="Herman A."/>
            <person name="Abrahante J.E."/>
            <person name="Garbe J."/>
        </authorList>
    </citation>
    <scope>NUCLEOTIDE SEQUENCE</scope>
    <source>
        <strain evidence="2">Duluth1</strain>
        <tissue evidence="2">Whole animal</tissue>
    </source>
</reference>
<feature type="region of interest" description="Disordered" evidence="1">
    <location>
        <begin position="100"/>
        <end position="119"/>
    </location>
</feature>
<comment type="caution">
    <text evidence="2">The sequence shown here is derived from an EMBL/GenBank/DDBJ whole genome shotgun (WGS) entry which is preliminary data.</text>
</comment>
<sequence>MVNNKNGSVLSGSKAALLSAVQSGARVRYVLSFDPSTSDVSVHEADNLAVSGSEVSAVHIRSVSLSSLPTEVKFTPEPYWWFTQSTTTGNVDMSRWTVGEREDRGHSSNTAQTTWFVNH</sequence>
<dbReference type="Proteomes" id="UP000828390">
    <property type="component" value="Unassembled WGS sequence"/>
</dbReference>
<proteinExistence type="predicted"/>
<accession>A0A9D4I5B8</accession>
<dbReference type="EMBL" id="JAIWYP010000010">
    <property type="protein sequence ID" value="KAH3748734.1"/>
    <property type="molecule type" value="Genomic_DNA"/>
</dbReference>
<keyword evidence="3" id="KW-1185">Reference proteome</keyword>
<evidence type="ECO:0000313" key="3">
    <source>
        <dbReference type="Proteomes" id="UP000828390"/>
    </source>
</evidence>
<dbReference type="AlphaFoldDB" id="A0A9D4I5B8"/>
<gene>
    <name evidence="2" type="ORF">DPMN_183184</name>
</gene>
<feature type="compositionally biased region" description="Polar residues" evidence="1">
    <location>
        <begin position="107"/>
        <end position="119"/>
    </location>
</feature>
<evidence type="ECO:0000256" key="1">
    <source>
        <dbReference type="SAM" id="MobiDB-lite"/>
    </source>
</evidence>
<name>A0A9D4I5B8_DREPO</name>
<evidence type="ECO:0000313" key="2">
    <source>
        <dbReference type="EMBL" id="KAH3748734.1"/>
    </source>
</evidence>
<reference evidence="2" key="1">
    <citation type="journal article" date="2019" name="bioRxiv">
        <title>The Genome of the Zebra Mussel, Dreissena polymorpha: A Resource for Invasive Species Research.</title>
        <authorList>
            <person name="McCartney M.A."/>
            <person name="Auch B."/>
            <person name="Kono T."/>
            <person name="Mallez S."/>
            <person name="Zhang Y."/>
            <person name="Obille A."/>
            <person name="Becker A."/>
            <person name="Abrahante J.E."/>
            <person name="Garbe J."/>
            <person name="Badalamenti J.P."/>
            <person name="Herman A."/>
            <person name="Mangelson H."/>
            <person name="Liachko I."/>
            <person name="Sullivan S."/>
            <person name="Sone E.D."/>
            <person name="Koren S."/>
            <person name="Silverstein K.A.T."/>
            <person name="Beckman K.B."/>
            <person name="Gohl D.M."/>
        </authorList>
    </citation>
    <scope>NUCLEOTIDE SEQUENCE</scope>
    <source>
        <strain evidence="2">Duluth1</strain>
        <tissue evidence="2">Whole animal</tissue>
    </source>
</reference>
<organism evidence="2 3">
    <name type="scientific">Dreissena polymorpha</name>
    <name type="common">Zebra mussel</name>
    <name type="synonym">Mytilus polymorpha</name>
    <dbReference type="NCBI Taxonomy" id="45954"/>
    <lineage>
        <taxon>Eukaryota</taxon>
        <taxon>Metazoa</taxon>
        <taxon>Spiralia</taxon>
        <taxon>Lophotrochozoa</taxon>
        <taxon>Mollusca</taxon>
        <taxon>Bivalvia</taxon>
        <taxon>Autobranchia</taxon>
        <taxon>Heteroconchia</taxon>
        <taxon>Euheterodonta</taxon>
        <taxon>Imparidentia</taxon>
        <taxon>Neoheterodontei</taxon>
        <taxon>Myida</taxon>
        <taxon>Dreissenoidea</taxon>
        <taxon>Dreissenidae</taxon>
        <taxon>Dreissena</taxon>
    </lineage>
</organism>
<protein>
    <submittedName>
        <fullName evidence="2">Uncharacterized protein</fullName>
    </submittedName>
</protein>